<feature type="compositionally biased region" description="Basic and acidic residues" evidence="1">
    <location>
        <begin position="95"/>
        <end position="106"/>
    </location>
</feature>
<dbReference type="EMBL" id="JAFDVH010000022">
    <property type="protein sequence ID" value="KAG7456743.1"/>
    <property type="molecule type" value="Genomic_DNA"/>
</dbReference>
<evidence type="ECO:0000256" key="1">
    <source>
        <dbReference type="SAM" id="MobiDB-lite"/>
    </source>
</evidence>
<reference evidence="2" key="1">
    <citation type="submission" date="2021-01" db="EMBL/GenBank/DDBJ databases">
        <authorList>
            <person name="Zahm M."/>
            <person name="Roques C."/>
            <person name="Cabau C."/>
            <person name="Klopp C."/>
            <person name="Donnadieu C."/>
            <person name="Jouanno E."/>
            <person name="Lampietro C."/>
            <person name="Louis A."/>
            <person name="Herpin A."/>
            <person name="Echchiki A."/>
            <person name="Berthelot C."/>
            <person name="Parey E."/>
            <person name="Roest-Crollius H."/>
            <person name="Braasch I."/>
            <person name="Postlethwait J."/>
            <person name="Bobe J."/>
            <person name="Montfort J."/>
            <person name="Bouchez O."/>
            <person name="Begum T."/>
            <person name="Mejri S."/>
            <person name="Adams A."/>
            <person name="Chen W.-J."/>
            <person name="Guiguen Y."/>
        </authorList>
    </citation>
    <scope>NUCLEOTIDE SEQUENCE</scope>
    <source>
        <strain evidence="2">YG-15Mar2019-1</strain>
        <tissue evidence="2">Brain</tissue>
    </source>
</reference>
<sequence>MYSKMEADVVNAEVTNITDVEDSVEEHLTSGSEYKPGPEESCSSSESEDNQGRNCLTAGKRQTSQKRHVDIETVQCEETSVEGMSKSSTQNYPDSEMHHNPTDEAHQTKRLVVKTCSKTSSGKRKWDKKHYCVYCNKPNAKLARHLERKHSKEIDVAQALSFPKGSKRRSMLLEKLRNKGDYYHNVNVLKEGTGEFVTWRQPSASVAANEYLPCQHCFGFFVKNDLWRHQGVCKFKTKTKGTSKNRVQSVSSELLPLPNENIGGCKEILHKMQQDEVSLHAKHDPLICKFGDMLFAKHGHDQTQHTYIATKMRELSRFVLAIQEIDHSIKFLQDIIMPSRFSLAVEGVKKVGGYDTVTNKYKVPSLTLKIGYSLKKAADIAVGEAVIAEDVDREQKAKKFIQLMESKWNSYVSSHALSTLHHAKWNKVDVIPLTEDVVKLQKFLQVSEEKAKKELEKNPCPDKWRRLNEVLLAEIILFNRRREGEAAKMLLETYMKRDTTPMNLDVFDSLSKLEQQLSSTLTRIEIRGKRGRKVPVLLTKSMVSSMEVLIHFRREVGVPEENPYMFARMEANSHIRGCDCLRKFASECGAKYPENLTSTKLRKHVATVCQIMNLKENELDQVAKFLGHDIRVHREYYRLSENTLQLAKISKLFLGIEKGSTVLKGKSLEELDLPMEDNHHHGCLHLLSWHGKTTKAMDTNYLALHRKQRQVQAVTALCSRDCHNRIAHNHSQECNGGHGLMKSSVLLRSILSFEY</sequence>
<evidence type="ECO:0000313" key="2">
    <source>
        <dbReference type="EMBL" id="KAG7456743.1"/>
    </source>
</evidence>
<comment type="caution">
    <text evidence="2">The sequence shown here is derived from an EMBL/GenBank/DDBJ whole genome shotgun (WGS) entry which is preliminary data.</text>
</comment>
<dbReference type="AlphaFoldDB" id="A0A9D3PGC1"/>
<dbReference type="Proteomes" id="UP001046870">
    <property type="component" value="Chromosome 22"/>
</dbReference>
<proteinExistence type="predicted"/>
<protein>
    <submittedName>
        <fullName evidence="2">Uncharacterized protein</fullName>
    </submittedName>
</protein>
<name>A0A9D3PGC1_MEGAT</name>
<gene>
    <name evidence="2" type="ORF">MATL_G00239180</name>
</gene>
<accession>A0A9D3PGC1</accession>
<keyword evidence="3" id="KW-1185">Reference proteome</keyword>
<evidence type="ECO:0000313" key="3">
    <source>
        <dbReference type="Proteomes" id="UP001046870"/>
    </source>
</evidence>
<feature type="region of interest" description="Disordered" evidence="1">
    <location>
        <begin position="1"/>
        <end position="106"/>
    </location>
</feature>
<organism evidence="2 3">
    <name type="scientific">Megalops atlanticus</name>
    <name type="common">Tarpon</name>
    <name type="synonym">Clupea gigantea</name>
    <dbReference type="NCBI Taxonomy" id="7932"/>
    <lineage>
        <taxon>Eukaryota</taxon>
        <taxon>Metazoa</taxon>
        <taxon>Chordata</taxon>
        <taxon>Craniata</taxon>
        <taxon>Vertebrata</taxon>
        <taxon>Euteleostomi</taxon>
        <taxon>Actinopterygii</taxon>
        <taxon>Neopterygii</taxon>
        <taxon>Teleostei</taxon>
        <taxon>Elopiformes</taxon>
        <taxon>Megalopidae</taxon>
        <taxon>Megalops</taxon>
    </lineage>
</organism>
<dbReference type="PANTHER" id="PTHR33480:SF5">
    <property type="entry name" value="SI:DKEY-51D8.9"/>
    <property type="match status" value="1"/>
</dbReference>
<dbReference type="PANTHER" id="PTHR33480">
    <property type="entry name" value="SET DOMAIN-CONTAINING PROTEIN-RELATED"/>
    <property type="match status" value="1"/>
</dbReference>
<dbReference type="OrthoDB" id="5376140at2759"/>